<dbReference type="SUPFAM" id="SSF89372">
    <property type="entry name" value="Fucose-specific lectin"/>
    <property type="match status" value="2"/>
</dbReference>
<dbReference type="Gene3D" id="2.120.10.70">
    <property type="entry name" value="Fucose-specific lectin"/>
    <property type="match status" value="1"/>
</dbReference>
<gene>
    <name evidence="2" type="ORF">AAFH96_04785</name>
</gene>
<evidence type="ECO:0000313" key="3">
    <source>
        <dbReference type="Proteomes" id="UP001582793"/>
    </source>
</evidence>
<sequence length="371" mass="36216">MTQIRAGYRRAAAAVGAALILTAVPIGTSPAFADNQVEAFTAGANGLLYKSTGGTPAVVHGDLFAPPGAGVATIRFASGGITAFAIGVHGGLVASRTVSGGAGGPGVSIEGPYGMAPPGAPIAAAGLDVFFVARNGAVFNRSYRSTAPAGPQQVTAAGIAPPGAVVAAIPGTTPGVAFVGTDGALRVVRSSGTGTWTTAPASPPNFATPGGGLAATSAAAGFVTGLDGQIWQVRLTGGPLPDPWAPVAVAGTGAAPAGAHLAVAQFTGGPTIVVFAGHDGAVRATSNVAGTWHEPTAATAAGVAIPGKPVATTIHGDHLDGDWCGNGTAWQIRIPKPTPPVGPYPEPWNATTLSFQAPNIQPGGHVANVLR</sequence>
<feature type="signal peptide" evidence="1">
    <location>
        <begin position="1"/>
        <end position="33"/>
    </location>
</feature>
<organism evidence="2 3">
    <name type="scientific">Polymorphospora lycopeni</name>
    <dbReference type="NCBI Taxonomy" id="3140240"/>
    <lineage>
        <taxon>Bacteria</taxon>
        <taxon>Bacillati</taxon>
        <taxon>Actinomycetota</taxon>
        <taxon>Actinomycetes</taxon>
        <taxon>Micromonosporales</taxon>
        <taxon>Micromonosporaceae</taxon>
        <taxon>Polymorphospora</taxon>
    </lineage>
</organism>
<dbReference type="RefSeq" id="WP_375733176.1">
    <property type="nucleotide sequence ID" value="NZ_JBCGDC010000009.1"/>
</dbReference>
<keyword evidence="3" id="KW-1185">Reference proteome</keyword>
<evidence type="ECO:0000256" key="1">
    <source>
        <dbReference type="SAM" id="SignalP"/>
    </source>
</evidence>
<dbReference type="EMBL" id="JBCGDC010000009">
    <property type="protein sequence ID" value="MFB6392416.1"/>
    <property type="molecule type" value="Genomic_DNA"/>
</dbReference>
<feature type="chain" id="PRO_5047380242" evidence="1">
    <location>
        <begin position="34"/>
        <end position="371"/>
    </location>
</feature>
<name>A0ABV5CN14_9ACTN</name>
<dbReference type="Proteomes" id="UP001582793">
    <property type="component" value="Unassembled WGS sequence"/>
</dbReference>
<protein>
    <submittedName>
        <fullName evidence="2">Uncharacterized protein</fullName>
    </submittedName>
</protein>
<reference evidence="2 3" key="1">
    <citation type="submission" date="2024-04" db="EMBL/GenBank/DDBJ databases">
        <title>Polymorphospora sp. isolated from Baiyangdian Lake in Xiong'an New Area.</title>
        <authorList>
            <person name="Zhang X."/>
            <person name="Liu J."/>
        </authorList>
    </citation>
    <scope>NUCLEOTIDE SEQUENCE [LARGE SCALE GENOMIC DNA]</scope>
    <source>
        <strain evidence="2 3">2-325</strain>
    </source>
</reference>
<accession>A0ABV5CN14</accession>
<evidence type="ECO:0000313" key="2">
    <source>
        <dbReference type="EMBL" id="MFB6392416.1"/>
    </source>
</evidence>
<keyword evidence="1" id="KW-0732">Signal</keyword>
<proteinExistence type="predicted"/>
<comment type="caution">
    <text evidence="2">The sequence shown here is derived from an EMBL/GenBank/DDBJ whole genome shotgun (WGS) entry which is preliminary data.</text>
</comment>